<accession>A0A853G669</accession>
<sequence length="67" mass="7705">MDTEKLAVTLNRRLDGQILAIDEGRDACVFYLRNRRRVSINLADLAHSPEAAVDELRRTVEKRRAIL</sequence>
<evidence type="ECO:0000313" key="1">
    <source>
        <dbReference type="EMBL" id="NYT50086.1"/>
    </source>
</evidence>
<gene>
    <name evidence="1" type="ORF">H0A72_12275</name>
</gene>
<evidence type="ECO:0000313" key="2">
    <source>
        <dbReference type="Proteomes" id="UP000559809"/>
    </source>
</evidence>
<protein>
    <submittedName>
        <fullName evidence="1">Uncharacterized protein</fullName>
    </submittedName>
</protein>
<name>A0A853G669_9BURK</name>
<organism evidence="1 2">
    <name type="scientific">Parapusillimonas granuli</name>
    <dbReference type="NCBI Taxonomy" id="380911"/>
    <lineage>
        <taxon>Bacteria</taxon>
        <taxon>Pseudomonadati</taxon>
        <taxon>Pseudomonadota</taxon>
        <taxon>Betaproteobacteria</taxon>
        <taxon>Burkholderiales</taxon>
        <taxon>Alcaligenaceae</taxon>
        <taxon>Parapusillimonas</taxon>
    </lineage>
</organism>
<dbReference type="RefSeq" id="WP_180155695.1">
    <property type="nucleotide sequence ID" value="NZ_JACCEM010000006.1"/>
</dbReference>
<reference evidence="1 2" key="1">
    <citation type="submission" date="2020-07" db="EMBL/GenBank/DDBJ databases">
        <title>Taxonomic revisions and descriptions of new bacterial species based on genomic comparisons in the high-G+C-content subgroup of the family Alcaligenaceae.</title>
        <authorList>
            <person name="Szabo A."/>
            <person name="Felfoldi T."/>
        </authorList>
    </citation>
    <scope>NUCLEOTIDE SEQUENCE [LARGE SCALE GENOMIC DNA]</scope>
    <source>
        <strain evidence="1 2">LMG 24012</strain>
    </source>
</reference>
<keyword evidence="2" id="KW-1185">Reference proteome</keyword>
<dbReference type="Proteomes" id="UP000559809">
    <property type="component" value="Unassembled WGS sequence"/>
</dbReference>
<dbReference type="AlphaFoldDB" id="A0A853G669"/>
<proteinExistence type="predicted"/>
<dbReference type="EMBL" id="JACCEM010000006">
    <property type="protein sequence ID" value="NYT50086.1"/>
    <property type="molecule type" value="Genomic_DNA"/>
</dbReference>
<comment type="caution">
    <text evidence="1">The sequence shown here is derived from an EMBL/GenBank/DDBJ whole genome shotgun (WGS) entry which is preliminary data.</text>
</comment>